<comment type="caution">
    <text evidence="2">The sequence shown here is derived from an EMBL/GenBank/DDBJ whole genome shotgun (WGS) entry which is preliminary data.</text>
</comment>
<proteinExistence type="predicted"/>
<accession>A0AAV4BMT4</accession>
<keyword evidence="3" id="KW-1185">Reference proteome</keyword>
<feature type="compositionally biased region" description="Basic and acidic residues" evidence="1">
    <location>
        <begin position="86"/>
        <end position="96"/>
    </location>
</feature>
<dbReference type="EMBL" id="BLXT01005078">
    <property type="protein sequence ID" value="GFO19649.1"/>
    <property type="molecule type" value="Genomic_DNA"/>
</dbReference>
<evidence type="ECO:0000256" key="1">
    <source>
        <dbReference type="SAM" id="MobiDB-lite"/>
    </source>
</evidence>
<feature type="region of interest" description="Disordered" evidence="1">
    <location>
        <begin position="74"/>
        <end position="96"/>
    </location>
</feature>
<sequence>MTHVNSCSVNADHRQWGQPGVTEAAVSVSFGCNIYITTGALKTSKPHPHRAALYTYRPHRAALYTYALTEPPCTPTALTEPTETEGLEKTETNLQS</sequence>
<dbReference type="AlphaFoldDB" id="A0AAV4BMT4"/>
<reference evidence="2 3" key="1">
    <citation type="journal article" date="2021" name="Elife">
        <title>Chloroplast acquisition without the gene transfer in kleptoplastic sea slugs, Plakobranchus ocellatus.</title>
        <authorList>
            <person name="Maeda T."/>
            <person name="Takahashi S."/>
            <person name="Yoshida T."/>
            <person name="Shimamura S."/>
            <person name="Takaki Y."/>
            <person name="Nagai Y."/>
            <person name="Toyoda A."/>
            <person name="Suzuki Y."/>
            <person name="Arimoto A."/>
            <person name="Ishii H."/>
            <person name="Satoh N."/>
            <person name="Nishiyama T."/>
            <person name="Hasebe M."/>
            <person name="Maruyama T."/>
            <person name="Minagawa J."/>
            <person name="Obokata J."/>
            <person name="Shigenobu S."/>
        </authorList>
    </citation>
    <scope>NUCLEOTIDE SEQUENCE [LARGE SCALE GENOMIC DNA]</scope>
</reference>
<dbReference type="Proteomes" id="UP000735302">
    <property type="component" value="Unassembled WGS sequence"/>
</dbReference>
<evidence type="ECO:0000313" key="2">
    <source>
        <dbReference type="EMBL" id="GFO19649.1"/>
    </source>
</evidence>
<name>A0AAV4BMT4_9GAST</name>
<evidence type="ECO:0000313" key="3">
    <source>
        <dbReference type="Proteomes" id="UP000735302"/>
    </source>
</evidence>
<gene>
    <name evidence="2" type="ORF">PoB_004615400</name>
</gene>
<organism evidence="2 3">
    <name type="scientific">Plakobranchus ocellatus</name>
    <dbReference type="NCBI Taxonomy" id="259542"/>
    <lineage>
        <taxon>Eukaryota</taxon>
        <taxon>Metazoa</taxon>
        <taxon>Spiralia</taxon>
        <taxon>Lophotrochozoa</taxon>
        <taxon>Mollusca</taxon>
        <taxon>Gastropoda</taxon>
        <taxon>Heterobranchia</taxon>
        <taxon>Euthyneura</taxon>
        <taxon>Panpulmonata</taxon>
        <taxon>Sacoglossa</taxon>
        <taxon>Placobranchoidea</taxon>
        <taxon>Plakobranchidae</taxon>
        <taxon>Plakobranchus</taxon>
    </lineage>
</organism>
<protein>
    <submittedName>
        <fullName evidence="2">Uncharacterized protein</fullName>
    </submittedName>
</protein>